<keyword evidence="12" id="KW-0645">Protease</keyword>
<evidence type="ECO:0000256" key="5">
    <source>
        <dbReference type="ARBA" id="ARBA00022692"/>
    </source>
</evidence>
<dbReference type="NCBIfam" id="TIGR04239">
    <property type="entry name" value="rhombo_GlpG"/>
    <property type="match status" value="1"/>
</dbReference>
<dbReference type="GO" id="GO:0008233">
    <property type="term" value="F:peptidase activity"/>
    <property type="evidence" value="ECO:0007669"/>
    <property type="project" value="UniProtKB-KW"/>
</dbReference>
<keyword evidence="6 12" id="KW-0378">Hydrolase</keyword>
<dbReference type="PANTHER" id="PTHR43731">
    <property type="entry name" value="RHOMBOID PROTEASE"/>
    <property type="match status" value="1"/>
</dbReference>
<evidence type="ECO:0000313" key="12">
    <source>
        <dbReference type="EMBL" id="MFC4700687.1"/>
    </source>
</evidence>
<dbReference type="InterPro" id="IPR022764">
    <property type="entry name" value="Peptidase_S54_rhomboid_dom"/>
</dbReference>
<dbReference type="Pfam" id="PF12122">
    <property type="entry name" value="Rhomboid_N"/>
    <property type="match status" value="1"/>
</dbReference>
<gene>
    <name evidence="12" type="primary">glpG</name>
    <name evidence="12" type="ORF">ACFO4O_10990</name>
</gene>
<keyword evidence="5 9" id="KW-0812">Transmembrane</keyword>
<reference evidence="13" key="1">
    <citation type="journal article" date="2019" name="Int. J. Syst. Evol. Microbiol.">
        <title>The Global Catalogue of Microorganisms (GCM) 10K type strain sequencing project: providing services to taxonomists for standard genome sequencing and annotation.</title>
        <authorList>
            <consortium name="The Broad Institute Genomics Platform"/>
            <consortium name="The Broad Institute Genome Sequencing Center for Infectious Disease"/>
            <person name="Wu L."/>
            <person name="Ma J."/>
        </authorList>
    </citation>
    <scope>NUCLEOTIDE SEQUENCE [LARGE SCALE GENOMIC DNA]</scope>
    <source>
        <strain evidence="13">KACC 12507</strain>
    </source>
</reference>
<organism evidence="12 13">
    <name type="scientific">Glaciecola siphonariae</name>
    <dbReference type="NCBI Taxonomy" id="521012"/>
    <lineage>
        <taxon>Bacteria</taxon>
        <taxon>Pseudomonadati</taxon>
        <taxon>Pseudomonadota</taxon>
        <taxon>Gammaproteobacteria</taxon>
        <taxon>Alteromonadales</taxon>
        <taxon>Alteromonadaceae</taxon>
        <taxon>Glaciecola</taxon>
    </lineage>
</organism>
<dbReference type="EC" id="3.4.21.105" evidence="12"/>
<comment type="subcellular location">
    <subcellularLocation>
        <location evidence="1">Membrane</location>
        <topology evidence="1">Multi-pass membrane protein</topology>
    </subcellularLocation>
</comment>
<dbReference type="InterPro" id="IPR022732">
    <property type="entry name" value="Peptidase_S54_GlpG_N"/>
</dbReference>
<sequence length="290" mass="32246">MSDFTPFIRFGQERAAQLLAAYLREQGIACKVDPIEDNGNEAFQLSIRDIAQKDAAMSIAQDFLANPNAPKFQDAAWHTGEVSSSQQSMLGTGTMPSLKDAAKAPFTMLIILLCAGVYLGGLLGYFEVIFNALRIEYFDQLASNHQWWRLFGPNFLHFSATHIIFNLIWWWIFGSQLERVFGTFWLVVLFVVSSLFANIAQLLVSGPNFGGMSGVVYALFGFVWWTGWLRPRWGISIPNGFVVFLLVWLAIGYSGVLFVDMANEAHAFGLISGCLLALSLHLSLPKSKAT</sequence>
<name>A0ABV9LVY3_9ALTE</name>
<evidence type="ECO:0000313" key="13">
    <source>
        <dbReference type="Proteomes" id="UP001595897"/>
    </source>
</evidence>
<proteinExistence type="inferred from homology"/>
<feature type="transmembrane region" description="Helical" evidence="9">
    <location>
        <begin position="241"/>
        <end position="259"/>
    </location>
</feature>
<evidence type="ECO:0000259" key="10">
    <source>
        <dbReference type="Pfam" id="PF01694"/>
    </source>
</evidence>
<evidence type="ECO:0000256" key="3">
    <source>
        <dbReference type="ARBA" id="ARBA00022475"/>
    </source>
</evidence>
<evidence type="ECO:0000256" key="2">
    <source>
        <dbReference type="ARBA" id="ARBA00009045"/>
    </source>
</evidence>
<evidence type="ECO:0000256" key="1">
    <source>
        <dbReference type="ARBA" id="ARBA00004141"/>
    </source>
</evidence>
<evidence type="ECO:0000256" key="4">
    <source>
        <dbReference type="ARBA" id="ARBA00022519"/>
    </source>
</evidence>
<keyword evidence="4" id="KW-0997">Cell inner membrane</keyword>
<comment type="caution">
    <text evidence="12">The sequence shown here is derived from an EMBL/GenBank/DDBJ whole genome shotgun (WGS) entry which is preliminary data.</text>
</comment>
<dbReference type="Pfam" id="PF01694">
    <property type="entry name" value="Rhomboid"/>
    <property type="match status" value="1"/>
</dbReference>
<feature type="domain" description="Peptidase S54 rhomboid" evidence="10">
    <location>
        <begin position="145"/>
        <end position="280"/>
    </location>
</feature>
<dbReference type="Gene3D" id="1.20.1540.10">
    <property type="entry name" value="Rhomboid-like"/>
    <property type="match status" value="1"/>
</dbReference>
<dbReference type="Proteomes" id="UP001595897">
    <property type="component" value="Unassembled WGS sequence"/>
</dbReference>
<keyword evidence="3" id="KW-1003">Cell membrane</keyword>
<keyword evidence="7 9" id="KW-1133">Transmembrane helix</keyword>
<comment type="similarity">
    <text evidence="2">Belongs to the peptidase S54 family.</text>
</comment>
<dbReference type="RefSeq" id="WP_382408461.1">
    <property type="nucleotide sequence ID" value="NZ_JBHSGU010000003.1"/>
</dbReference>
<evidence type="ECO:0000259" key="11">
    <source>
        <dbReference type="Pfam" id="PF12122"/>
    </source>
</evidence>
<keyword evidence="13" id="KW-1185">Reference proteome</keyword>
<feature type="domain" description="Peptidase S54 GlpG peptidase N-terminal" evidence="11">
    <location>
        <begin position="9"/>
        <end position="85"/>
    </location>
</feature>
<evidence type="ECO:0000256" key="6">
    <source>
        <dbReference type="ARBA" id="ARBA00022801"/>
    </source>
</evidence>
<dbReference type="InterPro" id="IPR050925">
    <property type="entry name" value="Rhomboid_protease_S54"/>
</dbReference>
<dbReference type="InterPro" id="IPR023662">
    <property type="entry name" value="Rhomboid_protease_GlpG"/>
</dbReference>
<feature type="transmembrane region" description="Helical" evidence="9">
    <location>
        <begin position="184"/>
        <end position="203"/>
    </location>
</feature>
<feature type="transmembrane region" description="Helical" evidence="9">
    <location>
        <begin position="106"/>
        <end position="130"/>
    </location>
</feature>
<dbReference type="PANTHER" id="PTHR43731:SF14">
    <property type="entry name" value="PRESENILIN-ASSOCIATED RHOMBOID-LIKE PROTEIN, MITOCHONDRIAL"/>
    <property type="match status" value="1"/>
</dbReference>
<feature type="transmembrane region" description="Helical" evidence="9">
    <location>
        <begin position="209"/>
        <end position="229"/>
    </location>
</feature>
<dbReference type="EMBL" id="JBHSGU010000003">
    <property type="protein sequence ID" value="MFC4700687.1"/>
    <property type="molecule type" value="Genomic_DNA"/>
</dbReference>
<dbReference type="GO" id="GO:0006508">
    <property type="term" value="P:proteolysis"/>
    <property type="evidence" value="ECO:0007669"/>
    <property type="project" value="UniProtKB-KW"/>
</dbReference>
<feature type="transmembrane region" description="Helical" evidence="9">
    <location>
        <begin position="150"/>
        <end position="172"/>
    </location>
</feature>
<dbReference type="InterPro" id="IPR035952">
    <property type="entry name" value="Rhomboid-like_sf"/>
</dbReference>
<protein>
    <submittedName>
        <fullName evidence="12">Rhomboid family intramembrane serine protease GlpG</fullName>
        <ecNumber evidence="12">3.4.21.105</ecNumber>
    </submittedName>
</protein>
<evidence type="ECO:0000256" key="7">
    <source>
        <dbReference type="ARBA" id="ARBA00022989"/>
    </source>
</evidence>
<keyword evidence="8 9" id="KW-0472">Membrane</keyword>
<evidence type="ECO:0000256" key="8">
    <source>
        <dbReference type="ARBA" id="ARBA00023136"/>
    </source>
</evidence>
<dbReference type="SUPFAM" id="SSF144091">
    <property type="entry name" value="Rhomboid-like"/>
    <property type="match status" value="1"/>
</dbReference>
<evidence type="ECO:0000256" key="9">
    <source>
        <dbReference type="SAM" id="Phobius"/>
    </source>
</evidence>
<dbReference type="InterPro" id="IPR038236">
    <property type="entry name" value="GlpG_N_sf"/>
</dbReference>
<feature type="transmembrane region" description="Helical" evidence="9">
    <location>
        <begin position="265"/>
        <end position="284"/>
    </location>
</feature>
<dbReference type="Gene3D" id="3.30.70.2350">
    <property type="match status" value="1"/>
</dbReference>
<accession>A0ABV9LVY3</accession>